<dbReference type="GO" id="GO:0009986">
    <property type="term" value="C:cell surface"/>
    <property type="evidence" value="ECO:0007669"/>
    <property type="project" value="TreeGrafter"/>
</dbReference>
<keyword evidence="4" id="KW-0325">Glycoprotein</keyword>
<evidence type="ECO:0000256" key="3">
    <source>
        <dbReference type="ARBA" id="ARBA00023157"/>
    </source>
</evidence>
<proteinExistence type="predicted"/>
<organism evidence="10 11">
    <name type="scientific">Phytophthora fragariaefolia</name>
    <dbReference type="NCBI Taxonomy" id="1490495"/>
    <lineage>
        <taxon>Eukaryota</taxon>
        <taxon>Sar</taxon>
        <taxon>Stramenopiles</taxon>
        <taxon>Oomycota</taxon>
        <taxon>Peronosporomycetes</taxon>
        <taxon>Peronosporales</taxon>
        <taxon>Peronosporaceae</taxon>
        <taxon>Phytophthora</taxon>
    </lineage>
</organism>
<evidence type="ECO:0000256" key="8">
    <source>
        <dbReference type="ARBA" id="ARBA00038929"/>
    </source>
</evidence>
<dbReference type="GO" id="GO:0009251">
    <property type="term" value="P:glucan catabolic process"/>
    <property type="evidence" value="ECO:0007669"/>
    <property type="project" value="TreeGrafter"/>
</dbReference>
<sequence>MLPGQHVLPAVELGLLPVQGHSCQVLTQLTDVDFYGNDMGVSFGGGRWDCCDKCSSTPGCVGYTFENTDSRGPACYLKSSLSGKRDTVGAVSGTVNSPLTTNSTHIQAQIRSGVVKSRAVNLGGWFVSENWMSGESSLWTNVPSDQAWRGEYNVRRILGKTDGTAAFEKHRQTWITEADIKEIAATGVLNTVRVPVGHWIVRDATTSPGTEGDMFAPGGLKYLDTLINEWAVKYNWTVIVSLHAHQGSQNGMEHSAPVTIGTIEWTLHFSV</sequence>
<dbReference type="SMART" id="SM00223">
    <property type="entry name" value="APPLE"/>
    <property type="match status" value="1"/>
</dbReference>
<dbReference type="InterPro" id="IPR000177">
    <property type="entry name" value="Apple"/>
</dbReference>
<dbReference type="EC" id="3.2.1.58" evidence="8"/>
<comment type="catalytic activity">
    <reaction evidence="7">
        <text>Successive hydrolysis of beta-D-glucose units from the non-reducing ends of (1-&gt;3)-beta-D-glucans, releasing alpha-glucose.</text>
        <dbReference type="EC" id="3.2.1.58"/>
    </reaction>
</comment>
<reference evidence="10" key="1">
    <citation type="submission" date="2023-04" db="EMBL/GenBank/DDBJ databases">
        <title>Phytophthora fragariaefolia NBRC 109709.</title>
        <authorList>
            <person name="Ichikawa N."/>
            <person name="Sato H."/>
            <person name="Tonouchi N."/>
        </authorList>
    </citation>
    <scope>NUCLEOTIDE SEQUENCE</scope>
    <source>
        <strain evidence="10">NBRC 109709</strain>
    </source>
</reference>
<evidence type="ECO:0000259" key="9">
    <source>
        <dbReference type="SMART" id="SM00223"/>
    </source>
</evidence>
<dbReference type="GO" id="GO:0004338">
    <property type="term" value="F:glucan exo-1,3-beta-glucosidase activity"/>
    <property type="evidence" value="ECO:0007669"/>
    <property type="project" value="UniProtKB-EC"/>
</dbReference>
<dbReference type="PANTHER" id="PTHR31297">
    <property type="entry name" value="GLUCAN ENDO-1,6-BETA-GLUCOSIDASE B"/>
    <property type="match status" value="1"/>
</dbReference>
<protein>
    <recommendedName>
        <fullName evidence="8">glucan 1,3-beta-glucosidase</fullName>
        <ecNumber evidence="8">3.2.1.58</ecNumber>
    </recommendedName>
</protein>
<keyword evidence="5" id="KW-0326">Glycosidase</keyword>
<dbReference type="Pfam" id="PF14295">
    <property type="entry name" value="PAN_4"/>
    <property type="match status" value="1"/>
</dbReference>
<accession>A0A9W6YBR5</accession>
<evidence type="ECO:0000313" key="10">
    <source>
        <dbReference type="EMBL" id="GMF62914.1"/>
    </source>
</evidence>
<dbReference type="InterPro" id="IPR050386">
    <property type="entry name" value="Glycosyl_hydrolase_5"/>
</dbReference>
<evidence type="ECO:0000256" key="6">
    <source>
        <dbReference type="ARBA" id="ARBA00023316"/>
    </source>
</evidence>
<dbReference type="EMBL" id="BSXT01006725">
    <property type="protein sequence ID" value="GMF62914.1"/>
    <property type="molecule type" value="Genomic_DNA"/>
</dbReference>
<dbReference type="GO" id="GO:0005576">
    <property type="term" value="C:extracellular region"/>
    <property type="evidence" value="ECO:0007669"/>
    <property type="project" value="InterPro"/>
</dbReference>
<dbReference type="AlphaFoldDB" id="A0A9W6YBR5"/>
<dbReference type="SUPFAM" id="SSF51445">
    <property type="entry name" value="(Trans)glycosidases"/>
    <property type="match status" value="1"/>
</dbReference>
<dbReference type="InterPro" id="IPR017853">
    <property type="entry name" value="GH"/>
</dbReference>
<dbReference type="Gene3D" id="3.50.4.10">
    <property type="entry name" value="Hepatocyte Growth Factor"/>
    <property type="match status" value="1"/>
</dbReference>
<evidence type="ECO:0000256" key="1">
    <source>
        <dbReference type="ARBA" id="ARBA00022737"/>
    </source>
</evidence>
<evidence type="ECO:0000256" key="4">
    <source>
        <dbReference type="ARBA" id="ARBA00023180"/>
    </source>
</evidence>
<comment type="caution">
    <text evidence="10">The sequence shown here is derived from an EMBL/GenBank/DDBJ whole genome shotgun (WGS) entry which is preliminary data.</text>
</comment>
<evidence type="ECO:0000256" key="2">
    <source>
        <dbReference type="ARBA" id="ARBA00022801"/>
    </source>
</evidence>
<dbReference type="PANTHER" id="PTHR31297:SF34">
    <property type="entry name" value="GLUCAN 1,3-BETA-GLUCOSIDASE 2"/>
    <property type="match status" value="1"/>
</dbReference>
<dbReference type="GO" id="GO:0071555">
    <property type="term" value="P:cell wall organization"/>
    <property type="evidence" value="ECO:0007669"/>
    <property type="project" value="UniProtKB-KW"/>
</dbReference>
<evidence type="ECO:0000256" key="5">
    <source>
        <dbReference type="ARBA" id="ARBA00023295"/>
    </source>
</evidence>
<dbReference type="InterPro" id="IPR003609">
    <property type="entry name" value="Pan_app"/>
</dbReference>
<dbReference type="Gene3D" id="3.20.20.80">
    <property type="entry name" value="Glycosidases"/>
    <property type="match status" value="1"/>
</dbReference>
<keyword evidence="2" id="KW-0378">Hydrolase</keyword>
<dbReference type="CDD" id="cd01100">
    <property type="entry name" value="APPLE_Factor_XI_like"/>
    <property type="match status" value="1"/>
</dbReference>
<name>A0A9W6YBR5_9STRA</name>
<dbReference type="GO" id="GO:0006508">
    <property type="term" value="P:proteolysis"/>
    <property type="evidence" value="ECO:0007669"/>
    <property type="project" value="InterPro"/>
</dbReference>
<keyword evidence="3" id="KW-1015">Disulfide bond</keyword>
<keyword evidence="11" id="KW-1185">Reference proteome</keyword>
<dbReference type="Proteomes" id="UP001165121">
    <property type="component" value="Unassembled WGS sequence"/>
</dbReference>
<keyword evidence="6" id="KW-0961">Cell wall biogenesis/degradation</keyword>
<evidence type="ECO:0000256" key="7">
    <source>
        <dbReference type="ARBA" id="ARBA00036824"/>
    </source>
</evidence>
<gene>
    <name evidence="10" type="ORF">Pfra01_002745400</name>
</gene>
<keyword evidence="1" id="KW-0677">Repeat</keyword>
<feature type="domain" description="Apple" evidence="9">
    <location>
        <begin position="26"/>
        <end position="97"/>
    </location>
</feature>
<dbReference type="OrthoDB" id="1887033at2759"/>
<evidence type="ECO:0000313" key="11">
    <source>
        <dbReference type="Proteomes" id="UP001165121"/>
    </source>
</evidence>